<proteinExistence type="predicted"/>
<sequence>MSKSSIQSKSKKKKKKCKFLYLNSFPIRGSIFKLLFLASKVVLQTFKFVSRVSSTYELLLFQLKLQAFSIDDFGLFKLMLLCFIASSSQVDYLCCFKLLLFASKSKLHISSSLKVNSQALSGNNRRHC</sequence>
<comment type="caution">
    <text evidence="2">The sequence shown here is derived from an EMBL/GenBank/DDBJ whole genome shotgun (WGS) entry which is preliminary data.</text>
</comment>
<keyword evidence="1" id="KW-1133">Transmembrane helix</keyword>
<protein>
    <submittedName>
        <fullName evidence="2">Uncharacterized protein</fullName>
    </submittedName>
</protein>
<feature type="transmembrane region" description="Helical" evidence="1">
    <location>
        <begin position="20"/>
        <end position="43"/>
    </location>
</feature>
<keyword evidence="3" id="KW-1185">Reference proteome</keyword>
<evidence type="ECO:0000313" key="2">
    <source>
        <dbReference type="EMBL" id="KAL3838913.1"/>
    </source>
</evidence>
<name>A0ABD3TR76_9LAMI</name>
<accession>A0ABD3TR76</accession>
<dbReference type="AlphaFoldDB" id="A0ABD3TR76"/>
<keyword evidence="1" id="KW-0472">Membrane</keyword>
<keyword evidence="1" id="KW-0812">Transmembrane</keyword>
<reference evidence="2 3" key="1">
    <citation type="submission" date="2024-12" db="EMBL/GenBank/DDBJ databases">
        <title>The unique morphological basis and parallel evolutionary history of personate flowers in Penstemon.</title>
        <authorList>
            <person name="Depatie T.H."/>
            <person name="Wessinger C.A."/>
        </authorList>
    </citation>
    <scope>NUCLEOTIDE SEQUENCE [LARGE SCALE GENOMIC DNA]</scope>
    <source>
        <strain evidence="2">WTNN_2</strain>
        <tissue evidence="2">Leaf</tissue>
    </source>
</reference>
<evidence type="ECO:0000256" key="1">
    <source>
        <dbReference type="SAM" id="Phobius"/>
    </source>
</evidence>
<evidence type="ECO:0000313" key="3">
    <source>
        <dbReference type="Proteomes" id="UP001634393"/>
    </source>
</evidence>
<organism evidence="2 3">
    <name type="scientific">Penstemon smallii</name>
    <dbReference type="NCBI Taxonomy" id="265156"/>
    <lineage>
        <taxon>Eukaryota</taxon>
        <taxon>Viridiplantae</taxon>
        <taxon>Streptophyta</taxon>
        <taxon>Embryophyta</taxon>
        <taxon>Tracheophyta</taxon>
        <taxon>Spermatophyta</taxon>
        <taxon>Magnoliopsida</taxon>
        <taxon>eudicotyledons</taxon>
        <taxon>Gunneridae</taxon>
        <taxon>Pentapetalae</taxon>
        <taxon>asterids</taxon>
        <taxon>lamiids</taxon>
        <taxon>Lamiales</taxon>
        <taxon>Plantaginaceae</taxon>
        <taxon>Cheloneae</taxon>
        <taxon>Penstemon</taxon>
    </lineage>
</organism>
<dbReference type="Proteomes" id="UP001634393">
    <property type="component" value="Unassembled WGS sequence"/>
</dbReference>
<gene>
    <name evidence="2" type="ORF">ACJIZ3_023504</name>
</gene>
<dbReference type="EMBL" id="JBJXBP010000003">
    <property type="protein sequence ID" value="KAL3838913.1"/>
    <property type="molecule type" value="Genomic_DNA"/>
</dbReference>